<sequence length="285" mass="30870">MTDHTPRPDHSTTDGGSVAPPTAARGIPLVAVDHLAKSFGAHEVLKDISFTVEPGTVTCVIGPSGSGKTTLLRSLDALEIPDAGVVRVGDCTVDFGEIHPGPKRRLDRRTRELLATLRSKSGMVFQAHNLFAHRTVLQNLLEGPVVVQGEPVAQATERARRLLDEVGLSAHVDKYPFQLSGGQQQRVGIARALALRPQVVLFDEPTSALDPELVGEVLGVMKTLAAEGWTMVVVTHELRFARQVADQVLFIDEGLVVERGTPEQVIGDPQQARTKAFLRRIMEPI</sequence>
<feature type="compositionally biased region" description="Basic and acidic residues" evidence="7">
    <location>
        <begin position="1"/>
        <end position="12"/>
    </location>
</feature>
<feature type="domain" description="ABC transporter" evidence="8">
    <location>
        <begin position="30"/>
        <end position="278"/>
    </location>
</feature>
<keyword evidence="5 9" id="KW-0067">ATP-binding</keyword>
<keyword evidence="2" id="KW-0813">Transport</keyword>
<dbReference type="EMBL" id="JABEPQ010000006">
    <property type="protein sequence ID" value="NNM48137.1"/>
    <property type="molecule type" value="Genomic_DNA"/>
</dbReference>
<dbReference type="GO" id="GO:0016887">
    <property type="term" value="F:ATP hydrolysis activity"/>
    <property type="evidence" value="ECO:0007669"/>
    <property type="project" value="InterPro"/>
</dbReference>
<dbReference type="GO" id="GO:0015424">
    <property type="term" value="F:ABC-type amino acid transporter activity"/>
    <property type="evidence" value="ECO:0007669"/>
    <property type="project" value="InterPro"/>
</dbReference>
<dbReference type="Gene3D" id="3.40.50.300">
    <property type="entry name" value="P-loop containing nucleotide triphosphate hydrolases"/>
    <property type="match status" value="1"/>
</dbReference>
<dbReference type="PROSITE" id="PS50893">
    <property type="entry name" value="ABC_TRANSPORTER_2"/>
    <property type="match status" value="1"/>
</dbReference>
<dbReference type="PANTHER" id="PTHR43166">
    <property type="entry name" value="AMINO ACID IMPORT ATP-BINDING PROTEIN"/>
    <property type="match status" value="1"/>
</dbReference>
<feature type="region of interest" description="Disordered" evidence="7">
    <location>
        <begin position="1"/>
        <end position="22"/>
    </location>
</feature>
<dbReference type="InterPro" id="IPR003439">
    <property type="entry name" value="ABC_transporter-like_ATP-bd"/>
</dbReference>
<keyword evidence="10" id="KW-1185">Reference proteome</keyword>
<evidence type="ECO:0000256" key="2">
    <source>
        <dbReference type="ARBA" id="ARBA00022448"/>
    </source>
</evidence>
<proteinExistence type="predicted"/>
<dbReference type="AlphaFoldDB" id="A0A849HU69"/>
<dbReference type="PROSITE" id="PS00211">
    <property type="entry name" value="ABC_TRANSPORTER_1"/>
    <property type="match status" value="1"/>
</dbReference>
<evidence type="ECO:0000256" key="6">
    <source>
        <dbReference type="ARBA" id="ARBA00023136"/>
    </source>
</evidence>
<dbReference type="SMART" id="SM00382">
    <property type="entry name" value="AAA"/>
    <property type="match status" value="1"/>
</dbReference>
<evidence type="ECO:0000256" key="7">
    <source>
        <dbReference type="SAM" id="MobiDB-lite"/>
    </source>
</evidence>
<evidence type="ECO:0000259" key="8">
    <source>
        <dbReference type="PROSITE" id="PS50893"/>
    </source>
</evidence>
<keyword evidence="4" id="KW-0547">Nucleotide-binding</keyword>
<dbReference type="GO" id="GO:0005524">
    <property type="term" value="F:ATP binding"/>
    <property type="evidence" value="ECO:0007669"/>
    <property type="project" value="UniProtKB-KW"/>
</dbReference>
<reference evidence="9 10" key="1">
    <citation type="submission" date="2020-04" db="EMBL/GenBank/DDBJ databases">
        <title>Knoellia sp. isolate from air conditioner.</title>
        <authorList>
            <person name="Chea S."/>
            <person name="Kim D.-U."/>
        </authorList>
    </citation>
    <scope>NUCLEOTIDE SEQUENCE [LARGE SCALE GENOMIC DNA]</scope>
    <source>
        <strain evidence="9 10">DB2414S</strain>
    </source>
</reference>
<name>A0A849HU69_9MICO</name>
<dbReference type="InterPro" id="IPR027417">
    <property type="entry name" value="P-loop_NTPase"/>
</dbReference>
<evidence type="ECO:0000256" key="1">
    <source>
        <dbReference type="ARBA" id="ARBA00004202"/>
    </source>
</evidence>
<dbReference type="Proteomes" id="UP000588586">
    <property type="component" value="Unassembled WGS sequence"/>
</dbReference>
<evidence type="ECO:0000313" key="10">
    <source>
        <dbReference type="Proteomes" id="UP000588586"/>
    </source>
</evidence>
<keyword evidence="6" id="KW-0472">Membrane</keyword>
<dbReference type="GO" id="GO:0005886">
    <property type="term" value="C:plasma membrane"/>
    <property type="evidence" value="ECO:0007669"/>
    <property type="project" value="UniProtKB-SubCell"/>
</dbReference>
<dbReference type="PANTHER" id="PTHR43166:SF35">
    <property type="entry name" value="L-CYSTINE IMPORT ATP-BINDING PROTEIN TCYN"/>
    <property type="match status" value="1"/>
</dbReference>
<dbReference type="RefSeq" id="WP_171245259.1">
    <property type="nucleotide sequence ID" value="NZ_JABEPQ010000006.1"/>
</dbReference>
<evidence type="ECO:0000313" key="9">
    <source>
        <dbReference type="EMBL" id="NNM48137.1"/>
    </source>
</evidence>
<dbReference type="Pfam" id="PF00005">
    <property type="entry name" value="ABC_tran"/>
    <property type="match status" value="1"/>
</dbReference>
<dbReference type="SUPFAM" id="SSF52540">
    <property type="entry name" value="P-loop containing nucleoside triphosphate hydrolases"/>
    <property type="match status" value="1"/>
</dbReference>
<evidence type="ECO:0000256" key="3">
    <source>
        <dbReference type="ARBA" id="ARBA00022475"/>
    </source>
</evidence>
<accession>A0A849HU69</accession>
<evidence type="ECO:0000256" key="4">
    <source>
        <dbReference type="ARBA" id="ARBA00022741"/>
    </source>
</evidence>
<comment type="caution">
    <text evidence="9">The sequence shown here is derived from an EMBL/GenBank/DDBJ whole genome shotgun (WGS) entry which is preliminary data.</text>
</comment>
<dbReference type="InterPro" id="IPR003593">
    <property type="entry name" value="AAA+_ATPase"/>
</dbReference>
<dbReference type="PIRSF" id="PIRSF039085">
    <property type="entry name" value="ABC_ATPase_HisP"/>
    <property type="match status" value="1"/>
</dbReference>
<protein>
    <submittedName>
        <fullName evidence="9">Amino acid ABC transporter ATP-binding protein</fullName>
    </submittedName>
</protein>
<gene>
    <name evidence="9" type="ORF">HJG52_19295</name>
</gene>
<dbReference type="InterPro" id="IPR030679">
    <property type="entry name" value="ABC_ATPase_HisP-typ"/>
</dbReference>
<comment type="subcellular location">
    <subcellularLocation>
        <location evidence="1">Cell membrane</location>
        <topology evidence="1">Peripheral membrane protein</topology>
    </subcellularLocation>
</comment>
<organism evidence="9 10">
    <name type="scientific">Knoellia koreensis</name>
    <dbReference type="NCBI Taxonomy" id="2730921"/>
    <lineage>
        <taxon>Bacteria</taxon>
        <taxon>Bacillati</taxon>
        <taxon>Actinomycetota</taxon>
        <taxon>Actinomycetes</taxon>
        <taxon>Micrococcales</taxon>
        <taxon>Intrasporangiaceae</taxon>
        <taxon>Knoellia</taxon>
    </lineage>
</organism>
<keyword evidence="3" id="KW-1003">Cell membrane</keyword>
<dbReference type="InterPro" id="IPR050086">
    <property type="entry name" value="MetN_ABC_transporter-like"/>
</dbReference>
<dbReference type="InterPro" id="IPR017871">
    <property type="entry name" value="ABC_transporter-like_CS"/>
</dbReference>
<evidence type="ECO:0000256" key="5">
    <source>
        <dbReference type="ARBA" id="ARBA00022840"/>
    </source>
</evidence>